<comment type="caution">
    <text evidence="7">The sequence shown here is derived from an EMBL/GenBank/DDBJ whole genome shotgun (WGS) entry which is preliminary data.</text>
</comment>
<dbReference type="GO" id="GO:0003747">
    <property type="term" value="F:translation release factor activity"/>
    <property type="evidence" value="ECO:0007669"/>
    <property type="project" value="InterPro"/>
</dbReference>
<dbReference type="InterPro" id="IPR050057">
    <property type="entry name" value="Prokaryotic/Mito_RF"/>
</dbReference>
<dbReference type="InterPro" id="IPR000352">
    <property type="entry name" value="Pep_chain_release_fac_I"/>
</dbReference>
<dbReference type="Pfam" id="PF03462">
    <property type="entry name" value="PCRF"/>
    <property type="match status" value="1"/>
</dbReference>
<evidence type="ECO:0000259" key="5">
    <source>
        <dbReference type="Pfam" id="PF00472"/>
    </source>
</evidence>
<dbReference type="GO" id="GO:0005737">
    <property type="term" value="C:cytoplasm"/>
    <property type="evidence" value="ECO:0007669"/>
    <property type="project" value="UniProtKB-ARBA"/>
</dbReference>
<gene>
    <name evidence="7" type="ORF">HG543_31565</name>
</gene>
<keyword evidence="8" id="KW-1185">Reference proteome</keyword>
<evidence type="ECO:0000256" key="2">
    <source>
        <dbReference type="ARBA" id="ARBA00022481"/>
    </source>
</evidence>
<comment type="similarity">
    <text evidence="1">Belongs to the prokaryotic/mitochondrial release factor family.</text>
</comment>
<dbReference type="Pfam" id="PF00472">
    <property type="entry name" value="RF-1"/>
    <property type="match status" value="1"/>
</dbReference>
<dbReference type="AlphaFoldDB" id="A0A848LNQ5"/>
<dbReference type="Proteomes" id="UP000518300">
    <property type="component" value="Unassembled WGS sequence"/>
</dbReference>
<dbReference type="PANTHER" id="PTHR43804">
    <property type="entry name" value="LD18447P"/>
    <property type="match status" value="1"/>
</dbReference>
<evidence type="ECO:0000313" key="7">
    <source>
        <dbReference type="EMBL" id="NMO19376.1"/>
    </source>
</evidence>
<feature type="compositionally biased region" description="Basic and acidic residues" evidence="4">
    <location>
        <begin position="1"/>
        <end position="19"/>
    </location>
</feature>
<feature type="domain" description="Peptide chain release factor" evidence="6">
    <location>
        <begin position="2"/>
        <end position="41"/>
    </location>
</feature>
<dbReference type="Gene3D" id="3.30.160.20">
    <property type="match status" value="1"/>
</dbReference>
<dbReference type="Gene3D" id="3.30.70.1660">
    <property type="match status" value="1"/>
</dbReference>
<sequence length="178" mass="20327">MFRAEGPHAAHLFRHEPGGHRWQRVPPTEKKDRIQTSTVTVAVMREPSETEWVLRPAELEWRTTRGSGPGGQHRNKTESAVVLTHKPTGLTVRSEAERSQHRNRELALKVLRARLMESAQENAAARANAERRQQVGSGMRGDKVRTVRERDGQVTDHRTGHRLRLADYRRGDWGPLLD</sequence>
<evidence type="ECO:0000259" key="6">
    <source>
        <dbReference type="Pfam" id="PF03462"/>
    </source>
</evidence>
<dbReference type="RefSeq" id="WP_169348626.1">
    <property type="nucleotide sequence ID" value="NZ_JABBJJ010000180.1"/>
</dbReference>
<dbReference type="SUPFAM" id="SSF75620">
    <property type="entry name" value="Release factor"/>
    <property type="match status" value="1"/>
</dbReference>
<protein>
    <submittedName>
        <fullName evidence="7">PCRF domain-containing protein</fullName>
    </submittedName>
</protein>
<dbReference type="EMBL" id="JABBJJ010000180">
    <property type="protein sequence ID" value="NMO19376.1"/>
    <property type="molecule type" value="Genomic_DNA"/>
</dbReference>
<proteinExistence type="inferred from homology"/>
<dbReference type="InterPro" id="IPR045853">
    <property type="entry name" value="Pep_chain_release_fac_I_sf"/>
</dbReference>
<feature type="compositionally biased region" description="Basic and acidic residues" evidence="4">
    <location>
        <begin position="140"/>
        <end position="159"/>
    </location>
</feature>
<dbReference type="InterPro" id="IPR005139">
    <property type="entry name" value="PCRF"/>
</dbReference>
<organism evidence="7 8">
    <name type="scientific">Pyxidicoccus fallax</name>
    <dbReference type="NCBI Taxonomy" id="394095"/>
    <lineage>
        <taxon>Bacteria</taxon>
        <taxon>Pseudomonadati</taxon>
        <taxon>Myxococcota</taxon>
        <taxon>Myxococcia</taxon>
        <taxon>Myxococcales</taxon>
        <taxon>Cystobacterineae</taxon>
        <taxon>Myxococcaceae</taxon>
        <taxon>Pyxidicoccus</taxon>
    </lineage>
</organism>
<evidence type="ECO:0000256" key="1">
    <source>
        <dbReference type="ARBA" id="ARBA00010835"/>
    </source>
</evidence>
<keyword evidence="2" id="KW-0488">Methylation</keyword>
<name>A0A848LNQ5_9BACT</name>
<feature type="domain" description="Prokaryotic-type class I peptide chain release factors" evidence="5">
    <location>
        <begin position="50"/>
        <end position="158"/>
    </location>
</feature>
<reference evidence="7 8" key="1">
    <citation type="submission" date="2020-04" db="EMBL/GenBank/DDBJ databases">
        <title>Draft genome of Pyxidicoccus fallax type strain.</title>
        <authorList>
            <person name="Whitworth D.E."/>
        </authorList>
    </citation>
    <scope>NUCLEOTIDE SEQUENCE [LARGE SCALE GENOMIC DNA]</scope>
    <source>
        <strain evidence="7 8">DSM 14698</strain>
    </source>
</reference>
<accession>A0A848LNQ5</accession>
<dbReference type="PANTHER" id="PTHR43804:SF7">
    <property type="entry name" value="LD18447P"/>
    <property type="match status" value="1"/>
</dbReference>
<feature type="region of interest" description="Disordered" evidence="4">
    <location>
        <begin position="122"/>
        <end position="159"/>
    </location>
</feature>
<feature type="region of interest" description="Disordered" evidence="4">
    <location>
        <begin position="1"/>
        <end position="31"/>
    </location>
</feature>
<evidence type="ECO:0000256" key="4">
    <source>
        <dbReference type="SAM" id="MobiDB-lite"/>
    </source>
</evidence>
<evidence type="ECO:0000313" key="8">
    <source>
        <dbReference type="Proteomes" id="UP000518300"/>
    </source>
</evidence>
<keyword evidence="3" id="KW-0648">Protein biosynthesis</keyword>
<evidence type="ECO:0000256" key="3">
    <source>
        <dbReference type="ARBA" id="ARBA00022917"/>
    </source>
</evidence>